<feature type="transmembrane region" description="Helical" evidence="11">
    <location>
        <begin position="167"/>
        <end position="194"/>
    </location>
</feature>
<feature type="domain" description="CBS" evidence="12">
    <location>
        <begin position="528"/>
        <end position="590"/>
    </location>
</feature>
<dbReference type="CDD" id="cd00400">
    <property type="entry name" value="Voltage_gated_ClC"/>
    <property type="match status" value="1"/>
</dbReference>
<evidence type="ECO:0000256" key="8">
    <source>
        <dbReference type="ARBA" id="ARBA00023214"/>
    </source>
</evidence>
<dbReference type="PROSITE" id="PS51371">
    <property type="entry name" value="CBS"/>
    <property type="match status" value="2"/>
</dbReference>
<dbReference type="Proteomes" id="UP000445696">
    <property type="component" value="Unassembled WGS sequence"/>
</dbReference>
<dbReference type="SUPFAM" id="SSF81340">
    <property type="entry name" value="Clc chloride channel"/>
    <property type="match status" value="1"/>
</dbReference>
<sequence>MAVSENARTGEKIINPILTATSSTPVKLIACAIAIGLLAGYGAVGFRLAISEIQTLFYGFGSQEILAQAENLHWWQIMAAPIIGGLIIGLFWKFILPGYRAQGVADVMESVIVNRGKMKLGPGIGGLFVNALTLGCGGSSGREGPVVHFCALIASQLGQRLRLPSKYYMTLIACGVSSGVAASFNAPIAGMFFALEVVVGSLATQAFAPIVIASVIGTVISRIYIGDFPAFIIPNYQIVSLWEFPAIALLGVVAAAVSLLFIWSIGFAEKTIDRFRIPEVFRPAAGGVVLGAIALFFPQIIGVGYEATDNALKGNYPLLLLLLLIVVKTIAVGVTFGSRFGGGFFSPSLFIGAMTGGAFGLIAAMAFPEMAASHGLYAIIGMSAVAASVLGAPISTILIVFELTGDYKISIAVMVAVSVATLITKHIYGRSIWQTQLLNRNVDVNESRALRQLSFRQVRGIMDREFIEVPKHTPMKELRKIVTNTSHDKFVVVEPDTHEFIGRIDYSDLKTGLFGDEPQENITALDLVHEGSPVLFPDTSLKSAIEIIEKAGIDHVPVINRANERRLIGILHHKDLLHAYNAALLSAQDESRDKVFR</sequence>
<keyword evidence="8" id="KW-0868">Chloride</keyword>
<feature type="transmembrane region" description="Helical" evidence="11">
    <location>
        <begin position="28"/>
        <end position="50"/>
    </location>
</feature>
<dbReference type="PRINTS" id="PR00762">
    <property type="entry name" value="CLCHANNEL"/>
</dbReference>
<feature type="transmembrane region" description="Helical" evidence="11">
    <location>
        <begin position="74"/>
        <end position="92"/>
    </location>
</feature>
<dbReference type="InterPro" id="IPR014743">
    <property type="entry name" value="Cl-channel_core"/>
</dbReference>
<dbReference type="EMBL" id="WTVA01000002">
    <property type="protein sequence ID" value="MZR22023.1"/>
    <property type="molecule type" value="Genomic_DNA"/>
</dbReference>
<keyword evidence="14" id="KW-1185">Reference proteome</keyword>
<keyword evidence="9" id="KW-0407">Ion channel</keyword>
<evidence type="ECO:0000256" key="9">
    <source>
        <dbReference type="ARBA" id="ARBA00023303"/>
    </source>
</evidence>
<evidence type="ECO:0000259" key="12">
    <source>
        <dbReference type="PROSITE" id="PS51371"/>
    </source>
</evidence>
<dbReference type="InterPro" id="IPR000644">
    <property type="entry name" value="CBS_dom"/>
</dbReference>
<dbReference type="InterPro" id="IPR050368">
    <property type="entry name" value="ClC-type_chloride_channel"/>
</dbReference>
<dbReference type="PANTHER" id="PTHR43427:SF6">
    <property type="entry name" value="CHLORIDE CHANNEL PROTEIN CLC-E"/>
    <property type="match status" value="1"/>
</dbReference>
<evidence type="ECO:0000256" key="7">
    <source>
        <dbReference type="ARBA" id="ARBA00023173"/>
    </source>
</evidence>
<gene>
    <name evidence="13" type="ORF">GQF03_06735</name>
</gene>
<dbReference type="AlphaFoldDB" id="A0A845MDA8"/>
<dbReference type="Pfam" id="PF00571">
    <property type="entry name" value="CBS"/>
    <property type="match status" value="2"/>
</dbReference>
<accession>A0A845MDA8</accession>
<dbReference type="GO" id="GO:0005254">
    <property type="term" value="F:chloride channel activity"/>
    <property type="evidence" value="ECO:0007669"/>
    <property type="project" value="UniProtKB-KW"/>
</dbReference>
<feature type="transmembrane region" description="Helical" evidence="11">
    <location>
        <begin position="317"/>
        <end position="338"/>
    </location>
</feature>
<dbReference type="InterPro" id="IPR001807">
    <property type="entry name" value="ClC"/>
</dbReference>
<keyword evidence="2" id="KW-0813">Transport</keyword>
<evidence type="ECO:0000256" key="5">
    <source>
        <dbReference type="ARBA" id="ARBA00023065"/>
    </source>
</evidence>
<evidence type="ECO:0000313" key="14">
    <source>
        <dbReference type="Proteomes" id="UP000445696"/>
    </source>
</evidence>
<feature type="transmembrane region" description="Helical" evidence="11">
    <location>
        <begin position="344"/>
        <end position="364"/>
    </location>
</feature>
<dbReference type="InterPro" id="IPR046342">
    <property type="entry name" value="CBS_dom_sf"/>
</dbReference>
<feature type="transmembrane region" description="Helical" evidence="11">
    <location>
        <begin position="407"/>
        <end position="428"/>
    </location>
</feature>
<feature type="domain" description="CBS" evidence="12">
    <location>
        <begin position="462"/>
        <end position="520"/>
    </location>
</feature>
<feature type="transmembrane region" description="Helical" evidence="11">
    <location>
        <begin position="206"/>
        <end position="225"/>
    </location>
</feature>
<feature type="transmembrane region" description="Helical" evidence="11">
    <location>
        <begin position="376"/>
        <end position="401"/>
    </location>
</feature>
<dbReference type="Gene3D" id="3.10.580.10">
    <property type="entry name" value="CBS-domain"/>
    <property type="match status" value="1"/>
</dbReference>
<dbReference type="Pfam" id="PF00654">
    <property type="entry name" value="Voltage_CLC"/>
    <property type="match status" value="1"/>
</dbReference>
<evidence type="ECO:0000256" key="1">
    <source>
        <dbReference type="ARBA" id="ARBA00004141"/>
    </source>
</evidence>
<comment type="subcellular location">
    <subcellularLocation>
        <location evidence="1">Membrane</location>
        <topology evidence="1">Multi-pass membrane protein</topology>
    </subcellularLocation>
</comment>
<organism evidence="13 14">
    <name type="scientific">Sneathiella chungangensis</name>
    <dbReference type="NCBI Taxonomy" id="1418234"/>
    <lineage>
        <taxon>Bacteria</taxon>
        <taxon>Pseudomonadati</taxon>
        <taxon>Pseudomonadota</taxon>
        <taxon>Alphaproteobacteria</taxon>
        <taxon>Sneathiellales</taxon>
        <taxon>Sneathiellaceae</taxon>
        <taxon>Sneathiella</taxon>
    </lineage>
</organism>
<keyword evidence="5" id="KW-0406">Ion transport</keyword>
<evidence type="ECO:0000256" key="4">
    <source>
        <dbReference type="ARBA" id="ARBA00022989"/>
    </source>
</evidence>
<dbReference type="GO" id="GO:0034707">
    <property type="term" value="C:chloride channel complex"/>
    <property type="evidence" value="ECO:0007669"/>
    <property type="project" value="UniProtKB-KW"/>
</dbReference>
<keyword evidence="6 11" id="KW-0472">Membrane</keyword>
<feature type="transmembrane region" description="Helical" evidence="11">
    <location>
        <begin position="285"/>
        <end position="305"/>
    </location>
</feature>
<evidence type="ECO:0000256" key="10">
    <source>
        <dbReference type="PROSITE-ProRule" id="PRU00703"/>
    </source>
</evidence>
<dbReference type="OrthoDB" id="9767361at2"/>
<keyword evidence="10" id="KW-0129">CBS domain</keyword>
<dbReference type="SMART" id="SM00116">
    <property type="entry name" value="CBS"/>
    <property type="match status" value="2"/>
</dbReference>
<evidence type="ECO:0000256" key="6">
    <source>
        <dbReference type="ARBA" id="ARBA00023136"/>
    </source>
</evidence>
<dbReference type="Gene3D" id="1.10.3080.10">
    <property type="entry name" value="Clc chloride channel"/>
    <property type="match status" value="1"/>
</dbReference>
<dbReference type="PANTHER" id="PTHR43427">
    <property type="entry name" value="CHLORIDE CHANNEL PROTEIN CLC-E"/>
    <property type="match status" value="1"/>
</dbReference>
<keyword evidence="4 11" id="KW-1133">Transmembrane helix</keyword>
<reference evidence="13 14" key="1">
    <citation type="journal article" date="2014" name="Int. J. Syst. Evol. Microbiol.">
        <title>Sneathiella chungangensis sp. nov., isolated from a marine sand, and emended description of the genus Sneathiella.</title>
        <authorList>
            <person name="Siamphan C."/>
            <person name="Kim H."/>
            <person name="Lee J.S."/>
            <person name="Kim W."/>
        </authorList>
    </citation>
    <scope>NUCLEOTIDE SEQUENCE [LARGE SCALE GENOMIC DNA]</scope>
    <source>
        <strain evidence="13 14">KCTC 32476</strain>
    </source>
</reference>
<evidence type="ECO:0000313" key="13">
    <source>
        <dbReference type="EMBL" id="MZR22023.1"/>
    </source>
</evidence>
<evidence type="ECO:0000256" key="3">
    <source>
        <dbReference type="ARBA" id="ARBA00022692"/>
    </source>
</evidence>
<proteinExistence type="predicted"/>
<comment type="caution">
    <text evidence="13">The sequence shown here is derived from an EMBL/GenBank/DDBJ whole genome shotgun (WGS) entry which is preliminary data.</text>
</comment>
<name>A0A845MDA8_9PROT</name>
<protein>
    <submittedName>
        <fullName evidence="13">CBS domain-containing protein</fullName>
    </submittedName>
</protein>
<feature type="transmembrane region" description="Helical" evidence="11">
    <location>
        <begin position="246"/>
        <end position="265"/>
    </location>
</feature>
<dbReference type="SUPFAM" id="SSF54631">
    <property type="entry name" value="CBS-domain pair"/>
    <property type="match status" value="1"/>
</dbReference>
<keyword evidence="7" id="KW-0869">Chloride channel</keyword>
<evidence type="ECO:0000256" key="11">
    <source>
        <dbReference type="SAM" id="Phobius"/>
    </source>
</evidence>
<dbReference type="RefSeq" id="WP_161338442.1">
    <property type="nucleotide sequence ID" value="NZ_JBHSDG010000006.1"/>
</dbReference>
<evidence type="ECO:0000256" key="2">
    <source>
        <dbReference type="ARBA" id="ARBA00022448"/>
    </source>
</evidence>
<keyword evidence="3 11" id="KW-0812">Transmembrane</keyword>